<evidence type="ECO:0000313" key="1">
    <source>
        <dbReference type="EMBL" id="SHG32335.1"/>
    </source>
</evidence>
<proteinExistence type="predicted"/>
<evidence type="ECO:0000313" key="2">
    <source>
        <dbReference type="Proteomes" id="UP000184112"/>
    </source>
</evidence>
<organism evidence="1 2">
    <name type="scientific">Flavobacterium johnsoniae</name>
    <name type="common">Cytophaga johnsonae</name>
    <dbReference type="NCBI Taxonomy" id="986"/>
    <lineage>
        <taxon>Bacteria</taxon>
        <taxon>Pseudomonadati</taxon>
        <taxon>Bacteroidota</taxon>
        <taxon>Flavobacteriia</taxon>
        <taxon>Flavobacteriales</taxon>
        <taxon>Flavobacteriaceae</taxon>
        <taxon>Flavobacterium</taxon>
    </lineage>
</organism>
<sequence>MKNKFQITRLLLTIAFTLFFSVVIFSQNKFHYLTVEFSNRYTDSINYEIISAGLNSMREKQIKPYITKTIKLKAENELLNALGEFGWEIYHIEDIANKITQIKNYYNGQPSGDYNFYRDGIVSKRKIYCKVKE</sequence>
<gene>
    <name evidence="1" type="ORF">SAMN05444388_102271</name>
</gene>
<dbReference type="RefSeq" id="WP_073408541.1">
    <property type="nucleotide sequence ID" value="NZ_FQWH01000002.1"/>
</dbReference>
<reference evidence="1 2" key="1">
    <citation type="submission" date="2016-11" db="EMBL/GenBank/DDBJ databases">
        <authorList>
            <person name="Jaros S."/>
            <person name="Januszkiewicz K."/>
            <person name="Wedrychowicz H."/>
        </authorList>
    </citation>
    <scope>NUCLEOTIDE SEQUENCE [LARGE SCALE GENOMIC DNA]</scope>
    <source>
        <strain evidence="1 2">DSM 6792</strain>
    </source>
</reference>
<accession>A0A1M5IW15</accession>
<dbReference type="AlphaFoldDB" id="A0A1M5IW15"/>
<name>A0A1M5IW15_FLAJO</name>
<dbReference type="EMBL" id="FQWH01000002">
    <property type="protein sequence ID" value="SHG32335.1"/>
    <property type="molecule type" value="Genomic_DNA"/>
</dbReference>
<dbReference type="Proteomes" id="UP000184112">
    <property type="component" value="Unassembled WGS sequence"/>
</dbReference>
<protein>
    <submittedName>
        <fullName evidence="1">Uncharacterized protein</fullName>
    </submittedName>
</protein>